<evidence type="ECO:0000313" key="7">
    <source>
        <dbReference type="Proteomes" id="UP000317036"/>
    </source>
</evidence>
<keyword evidence="7" id="KW-1185">Reference proteome</keyword>
<keyword evidence="3" id="KW-0274">FAD</keyword>
<dbReference type="PANTHER" id="PTHR42887">
    <property type="entry name" value="OS12G0638800 PROTEIN"/>
    <property type="match status" value="1"/>
</dbReference>
<feature type="domain" description="RsdA/BaiN/AoA(So)-like Rossmann fold-like" evidence="4">
    <location>
        <begin position="4"/>
        <end position="421"/>
    </location>
</feature>
<feature type="domain" description="RsdA/BaiN/AoA(So)-like insert" evidence="5">
    <location>
        <begin position="200"/>
        <end position="368"/>
    </location>
</feature>
<proteinExistence type="predicted"/>
<dbReference type="RefSeq" id="WP_144845722.1">
    <property type="nucleotide sequence ID" value="NZ_VNJI01000009.1"/>
</dbReference>
<reference evidence="6 7" key="1">
    <citation type="submission" date="2019-07" db="EMBL/GenBank/DDBJ databases">
        <authorList>
            <person name="Kim J."/>
        </authorList>
    </citation>
    <scope>NUCLEOTIDE SEQUENCE [LARGE SCALE GENOMIC DNA]</scope>
    <source>
        <strain evidence="6 7">JC52</strain>
    </source>
</reference>
<dbReference type="InterPro" id="IPR023166">
    <property type="entry name" value="BaiN-like_dom_sf"/>
</dbReference>
<evidence type="ECO:0000256" key="3">
    <source>
        <dbReference type="ARBA" id="ARBA00022827"/>
    </source>
</evidence>
<dbReference type="EMBL" id="VNJI01000009">
    <property type="protein sequence ID" value="TVY10209.1"/>
    <property type="molecule type" value="Genomic_DNA"/>
</dbReference>
<dbReference type="PRINTS" id="PR00411">
    <property type="entry name" value="PNDRDTASEI"/>
</dbReference>
<dbReference type="AlphaFoldDB" id="A0A559KDM3"/>
<protein>
    <submittedName>
        <fullName evidence="6">NAD(P)/FAD-dependent oxidoreductase</fullName>
    </submittedName>
</protein>
<dbReference type="InterPro" id="IPR057661">
    <property type="entry name" value="RsdA/BaiN/AoA(So)_Rossmann"/>
</dbReference>
<dbReference type="SUPFAM" id="SSF51905">
    <property type="entry name" value="FAD/NAD(P)-binding domain"/>
    <property type="match status" value="1"/>
</dbReference>
<dbReference type="Pfam" id="PF03486">
    <property type="entry name" value="HI0933_like"/>
    <property type="match status" value="1"/>
</dbReference>
<comment type="caution">
    <text evidence="6">The sequence shown here is derived from an EMBL/GenBank/DDBJ whole genome shotgun (WGS) entry which is preliminary data.</text>
</comment>
<dbReference type="Gene3D" id="1.10.8.260">
    <property type="entry name" value="HI0933 insert domain-like"/>
    <property type="match status" value="1"/>
</dbReference>
<dbReference type="InterPro" id="IPR004792">
    <property type="entry name" value="BaiN-like"/>
</dbReference>
<evidence type="ECO:0000259" key="5">
    <source>
        <dbReference type="Pfam" id="PF22780"/>
    </source>
</evidence>
<evidence type="ECO:0000313" key="6">
    <source>
        <dbReference type="EMBL" id="TVY10209.1"/>
    </source>
</evidence>
<accession>A0A559KDM3</accession>
<keyword evidence="2" id="KW-0285">Flavoprotein</keyword>
<organism evidence="6 7">
    <name type="scientific">Paenibacillus cremeus</name>
    <dbReference type="NCBI Taxonomy" id="2163881"/>
    <lineage>
        <taxon>Bacteria</taxon>
        <taxon>Bacillati</taxon>
        <taxon>Bacillota</taxon>
        <taxon>Bacilli</taxon>
        <taxon>Bacillales</taxon>
        <taxon>Paenibacillaceae</taxon>
        <taxon>Paenibacillus</taxon>
    </lineage>
</organism>
<dbReference type="Pfam" id="PF22780">
    <property type="entry name" value="HI0933_like_1st"/>
    <property type="match status" value="1"/>
</dbReference>
<comment type="cofactor">
    <cofactor evidence="1">
        <name>FAD</name>
        <dbReference type="ChEBI" id="CHEBI:57692"/>
    </cofactor>
</comment>
<dbReference type="NCBIfam" id="TIGR00275">
    <property type="entry name" value="aminoacetone oxidase family FAD-binding enzyme"/>
    <property type="match status" value="1"/>
</dbReference>
<name>A0A559KDM3_9BACL</name>
<dbReference type="SUPFAM" id="SSF160996">
    <property type="entry name" value="HI0933 insert domain-like"/>
    <property type="match status" value="1"/>
</dbReference>
<evidence type="ECO:0000256" key="1">
    <source>
        <dbReference type="ARBA" id="ARBA00001974"/>
    </source>
</evidence>
<dbReference type="PRINTS" id="PR00368">
    <property type="entry name" value="FADPNR"/>
</dbReference>
<evidence type="ECO:0000256" key="2">
    <source>
        <dbReference type="ARBA" id="ARBA00022630"/>
    </source>
</evidence>
<dbReference type="InterPro" id="IPR036188">
    <property type="entry name" value="FAD/NAD-bd_sf"/>
</dbReference>
<dbReference type="OrthoDB" id="9773233at2"/>
<gene>
    <name evidence="6" type="ORF">FPZ49_09050</name>
</gene>
<dbReference type="Proteomes" id="UP000317036">
    <property type="component" value="Unassembled WGS sequence"/>
</dbReference>
<dbReference type="Gene3D" id="2.40.30.10">
    <property type="entry name" value="Translation factors"/>
    <property type="match status" value="1"/>
</dbReference>
<evidence type="ECO:0000259" key="4">
    <source>
        <dbReference type="Pfam" id="PF03486"/>
    </source>
</evidence>
<dbReference type="Gene3D" id="3.50.50.60">
    <property type="entry name" value="FAD/NAD(P)-binding domain"/>
    <property type="match status" value="1"/>
</dbReference>
<dbReference type="InterPro" id="IPR055178">
    <property type="entry name" value="RsdA/BaiN/AoA(So)-like_dom"/>
</dbReference>
<dbReference type="PANTHER" id="PTHR42887:SF2">
    <property type="entry name" value="OS12G0638800 PROTEIN"/>
    <property type="match status" value="1"/>
</dbReference>
<sequence length="438" mass="47108">MTYDVIIIGGGPSGLMSAIAASNLEAAAGAGSAVKVLLLDKGDKLGRKLGISGGGRCNVTNAKELDELIKHIPGNGRFLHSALATFSNRDIIAFFEGMGIRLKEEDRGRMFPVSDKAKTVVDALVNRVRSQGVAIRVNSPVRQVLYEDGRVAGVELASGERLRSRAVVLATGGKSVPHTGSTGDGYAWAEAGGHTITELYPTEVPLTSREAFILSKELQGLSLRSITLSVWNPKGKKLIEHEGDLLFTHFGLSGPAALRCSQFVVKALKQFDESTVQTTIDLLPDRSVQEVYEDTLRLCQHEPKKQIKNVLKSYVPDRLLPILFKKAGLSEELTYDNIPKQPWLELARIIKAFPVRVSGTLSLEEAFVTGGGVNLKEVDPKTMQSKLVEGLFFCGEILDIHGYTGGYNITAAFTTGYTAGKSAAECASASAAEYLQGG</sequence>